<dbReference type="PROSITE" id="PS50405">
    <property type="entry name" value="GST_CTER"/>
    <property type="match status" value="1"/>
</dbReference>
<dbReference type="Pfam" id="PF14497">
    <property type="entry name" value="GST_C_3"/>
    <property type="match status" value="1"/>
</dbReference>
<evidence type="ECO:0000256" key="1">
    <source>
        <dbReference type="ARBA" id="ARBA00007409"/>
    </source>
</evidence>
<dbReference type="CDD" id="cd10291">
    <property type="entry name" value="GST_C_YfcG_like"/>
    <property type="match status" value="1"/>
</dbReference>
<accession>A0ABR1TM00</accession>
<dbReference type="PANTHER" id="PTHR44051:SF8">
    <property type="entry name" value="GLUTATHIONE S-TRANSFERASE GSTA"/>
    <property type="match status" value="1"/>
</dbReference>
<dbReference type="InterPro" id="IPR004046">
    <property type="entry name" value="GST_C"/>
</dbReference>
<proteinExistence type="inferred from homology"/>
<dbReference type="SFLD" id="SFLDG00358">
    <property type="entry name" value="Main_(cytGST)"/>
    <property type="match status" value="1"/>
</dbReference>
<dbReference type="CDD" id="cd03048">
    <property type="entry name" value="GST_N_Ure2p_like"/>
    <property type="match status" value="1"/>
</dbReference>
<dbReference type="EMBL" id="JAQQWM010000009">
    <property type="protein sequence ID" value="KAK8047698.1"/>
    <property type="molecule type" value="Genomic_DNA"/>
</dbReference>
<dbReference type="InterPro" id="IPR010987">
    <property type="entry name" value="Glutathione-S-Trfase_C-like"/>
</dbReference>
<dbReference type="PROSITE" id="PS50404">
    <property type="entry name" value="GST_NTER"/>
    <property type="match status" value="1"/>
</dbReference>
<dbReference type="SFLD" id="SFLDS00019">
    <property type="entry name" value="Glutathione_Transferase_(cytos"/>
    <property type="match status" value="1"/>
</dbReference>
<evidence type="ECO:0000313" key="4">
    <source>
        <dbReference type="EMBL" id="KAK8047698.1"/>
    </source>
</evidence>
<dbReference type="PANTHER" id="PTHR44051">
    <property type="entry name" value="GLUTATHIONE S-TRANSFERASE-RELATED"/>
    <property type="match status" value="1"/>
</dbReference>
<dbReference type="Pfam" id="PF13409">
    <property type="entry name" value="GST_N_2"/>
    <property type="match status" value="1"/>
</dbReference>
<keyword evidence="5" id="KW-1185">Reference proteome</keyword>
<name>A0ABR1TM00_9PEZI</name>
<feature type="domain" description="GST N-terminal" evidence="2">
    <location>
        <begin position="5"/>
        <end position="110"/>
    </location>
</feature>
<feature type="domain" description="GST C-terminal" evidence="3">
    <location>
        <begin position="117"/>
        <end position="255"/>
    </location>
</feature>
<evidence type="ECO:0000259" key="3">
    <source>
        <dbReference type="PROSITE" id="PS50405"/>
    </source>
</evidence>
<dbReference type="Proteomes" id="UP001446871">
    <property type="component" value="Unassembled WGS sequence"/>
</dbReference>
<evidence type="ECO:0000259" key="2">
    <source>
        <dbReference type="PROSITE" id="PS50404"/>
    </source>
</evidence>
<dbReference type="SUPFAM" id="SSF47616">
    <property type="entry name" value="GST C-terminal domain-like"/>
    <property type="match status" value="1"/>
</dbReference>
<dbReference type="Gene3D" id="3.40.30.10">
    <property type="entry name" value="Glutaredoxin"/>
    <property type="match status" value="1"/>
</dbReference>
<dbReference type="SUPFAM" id="SSF52833">
    <property type="entry name" value="Thioredoxin-like"/>
    <property type="match status" value="1"/>
</dbReference>
<dbReference type="InterPro" id="IPR040079">
    <property type="entry name" value="Glutathione_S-Trfase"/>
</dbReference>
<protein>
    <submittedName>
        <fullName evidence="4">Glutathione S-transferase</fullName>
    </submittedName>
</protein>
<sequence length="271" mass="31249">MAAQNTDIHLYTTQTPNGINISILLEELGLKYQVRKHVLVYLQRDPGWSLLKTTTVEITKNTQKEPWFLEINTSGRIPALTDTKEDGQTVKLFESGSIMQYLVDRYDKDHRVSYPYGSREHWEVNNWLFWQMGGLGPMQGQFAHFNRYAPEKIQYGIERYRNETRRLYGVMETQLQKSCSGYLVGDRCTVADISCWGWVAAAAGSGADIAEFPVLKEWRDKLLARTAVEKGRHVPSPHTVLEYYKLSEEELKKKFEGASKWIQASMKEDSK</sequence>
<dbReference type="SFLD" id="SFLDG01151">
    <property type="entry name" value="Main.2:_Nu-like"/>
    <property type="match status" value="1"/>
</dbReference>
<dbReference type="Gene3D" id="1.20.1050.10">
    <property type="match status" value="1"/>
</dbReference>
<gene>
    <name evidence="4" type="ORF">PG996_015762</name>
</gene>
<dbReference type="InterPro" id="IPR004045">
    <property type="entry name" value="Glutathione_S-Trfase_N"/>
</dbReference>
<comment type="caution">
    <text evidence="4">The sequence shown here is derived from an EMBL/GenBank/DDBJ whole genome shotgun (WGS) entry which is preliminary data.</text>
</comment>
<evidence type="ECO:0000313" key="5">
    <source>
        <dbReference type="Proteomes" id="UP001446871"/>
    </source>
</evidence>
<reference evidence="4 5" key="1">
    <citation type="submission" date="2023-01" db="EMBL/GenBank/DDBJ databases">
        <title>Analysis of 21 Apiospora genomes using comparative genomics revels a genus with tremendous synthesis potential of carbohydrate active enzymes and secondary metabolites.</title>
        <authorList>
            <person name="Sorensen T."/>
        </authorList>
    </citation>
    <scope>NUCLEOTIDE SEQUENCE [LARGE SCALE GENOMIC DNA]</scope>
    <source>
        <strain evidence="4 5">CBS 83171</strain>
    </source>
</reference>
<dbReference type="InterPro" id="IPR036282">
    <property type="entry name" value="Glutathione-S-Trfase_C_sf"/>
</dbReference>
<comment type="similarity">
    <text evidence="1">Belongs to the GST superfamily.</text>
</comment>
<dbReference type="InterPro" id="IPR036249">
    <property type="entry name" value="Thioredoxin-like_sf"/>
</dbReference>
<organism evidence="4 5">
    <name type="scientific">Apiospora saccharicola</name>
    <dbReference type="NCBI Taxonomy" id="335842"/>
    <lineage>
        <taxon>Eukaryota</taxon>
        <taxon>Fungi</taxon>
        <taxon>Dikarya</taxon>
        <taxon>Ascomycota</taxon>
        <taxon>Pezizomycotina</taxon>
        <taxon>Sordariomycetes</taxon>
        <taxon>Xylariomycetidae</taxon>
        <taxon>Amphisphaeriales</taxon>
        <taxon>Apiosporaceae</taxon>
        <taxon>Apiospora</taxon>
    </lineage>
</organism>